<sequence>MADNCIGIGWIIGVYERFENKFLEIEEIIQREISEFAQSYMQTESFLADHSPSPVDVALQAIPDLSLVQDTNGAAYLKSSTCTDVKSKENLLQLSSTESLQDIHSVSSSGETVDIVKPKCSIEAEVVSPEEKDTGNESLFVEPPHVDLETELDSGGKMLQLSSVESVENIRSEETDDAEMSKCLLESDVVLPEKKHTSDEPLFGETHLVDSETELDRGESSDGSLLEEVGDNNVNQEVLQTIQSTGNSKLDGSCILVDSTEVHSSSHKVEKRWSYKEKIQYIASKLKLAKKQDYEQQSKCCGDVDMGLDCDQQGQHSVTFTVAKESTWSDQELCQSEWQIV</sequence>
<organism evidence="2 3">
    <name type="scientific">Rhamnella rubrinervis</name>
    <dbReference type="NCBI Taxonomy" id="2594499"/>
    <lineage>
        <taxon>Eukaryota</taxon>
        <taxon>Viridiplantae</taxon>
        <taxon>Streptophyta</taxon>
        <taxon>Embryophyta</taxon>
        <taxon>Tracheophyta</taxon>
        <taxon>Spermatophyta</taxon>
        <taxon>Magnoliopsida</taxon>
        <taxon>eudicotyledons</taxon>
        <taxon>Gunneridae</taxon>
        <taxon>Pentapetalae</taxon>
        <taxon>rosids</taxon>
        <taxon>fabids</taxon>
        <taxon>Rosales</taxon>
        <taxon>Rhamnaceae</taxon>
        <taxon>rhamnoid group</taxon>
        <taxon>Rhamneae</taxon>
        <taxon>Rhamnella</taxon>
    </lineage>
</organism>
<accession>A0A8K0MNF1</accession>
<dbReference type="GO" id="GO:0061908">
    <property type="term" value="C:phagophore"/>
    <property type="evidence" value="ECO:0007669"/>
    <property type="project" value="TreeGrafter"/>
</dbReference>
<evidence type="ECO:0000256" key="1">
    <source>
        <dbReference type="SAM" id="MobiDB-lite"/>
    </source>
</evidence>
<dbReference type="PANTHER" id="PTHR34659:SF4">
    <property type="match status" value="1"/>
</dbReference>
<evidence type="ECO:0000313" key="2">
    <source>
        <dbReference type="EMBL" id="KAF3452093.1"/>
    </source>
</evidence>
<name>A0A8K0MNF1_9ROSA</name>
<dbReference type="AlphaFoldDB" id="A0A8K0MNF1"/>
<feature type="region of interest" description="Disordered" evidence="1">
    <location>
        <begin position="208"/>
        <end position="227"/>
    </location>
</feature>
<evidence type="ECO:0000313" key="3">
    <source>
        <dbReference type="Proteomes" id="UP000796880"/>
    </source>
</evidence>
<proteinExistence type="predicted"/>
<dbReference type="GO" id="GO:0006950">
    <property type="term" value="P:response to stress"/>
    <property type="evidence" value="ECO:0007669"/>
    <property type="project" value="TreeGrafter"/>
</dbReference>
<dbReference type="GO" id="GO:0005776">
    <property type="term" value="C:autophagosome"/>
    <property type="evidence" value="ECO:0007669"/>
    <property type="project" value="TreeGrafter"/>
</dbReference>
<dbReference type="Proteomes" id="UP000796880">
    <property type="component" value="Unassembled WGS sequence"/>
</dbReference>
<dbReference type="EMBL" id="VOIH02000003">
    <property type="protein sequence ID" value="KAF3452093.1"/>
    <property type="molecule type" value="Genomic_DNA"/>
</dbReference>
<dbReference type="OrthoDB" id="778244at2759"/>
<keyword evidence="3" id="KW-1185">Reference proteome</keyword>
<reference evidence="2" key="1">
    <citation type="submission" date="2020-03" db="EMBL/GenBank/DDBJ databases">
        <title>A high-quality chromosome-level genome assembly of a woody plant with both climbing and erect habits, Rhamnella rubrinervis.</title>
        <authorList>
            <person name="Lu Z."/>
            <person name="Yang Y."/>
            <person name="Zhu X."/>
            <person name="Sun Y."/>
        </authorList>
    </citation>
    <scope>NUCLEOTIDE SEQUENCE</scope>
    <source>
        <strain evidence="2">BYM</strain>
        <tissue evidence="2">Leaf</tissue>
    </source>
</reference>
<feature type="compositionally biased region" description="Basic and acidic residues" evidence="1">
    <location>
        <begin position="208"/>
        <end position="220"/>
    </location>
</feature>
<gene>
    <name evidence="2" type="ORF">FNV43_RR08189</name>
</gene>
<dbReference type="InterPro" id="IPR053273">
    <property type="entry name" value="CST_Regulator"/>
</dbReference>
<protein>
    <submittedName>
        <fullName evidence="2">Uncharacterized protein</fullName>
    </submittedName>
</protein>
<comment type="caution">
    <text evidence="2">The sequence shown here is derived from an EMBL/GenBank/DDBJ whole genome shotgun (WGS) entry which is preliminary data.</text>
</comment>
<dbReference type="PANTHER" id="PTHR34659">
    <property type="entry name" value="BNAA05G11610D PROTEIN"/>
    <property type="match status" value="1"/>
</dbReference>